<feature type="binding site" evidence="6">
    <location>
        <position position="91"/>
    </location>
    <ligand>
        <name>a divalent metal cation</name>
        <dbReference type="ChEBI" id="CHEBI:60240"/>
        <label>1</label>
    </ligand>
</feature>
<dbReference type="STRING" id="1619100.UT34_C0002G0168"/>
<dbReference type="Gene3D" id="3.90.230.10">
    <property type="entry name" value="Creatinase/methionine aminopeptidase superfamily"/>
    <property type="match status" value="1"/>
</dbReference>
<dbReference type="GO" id="GO:0005829">
    <property type="term" value="C:cytosol"/>
    <property type="evidence" value="ECO:0007669"/>
    <property type="project" value="TreeGrafter"/>
</dbReference>
<dbReference type="Proteomes" id="UP000034799">
    <property type="component" value="Unassembled WGS sequence"/>
</dbReference>
<keyword evidence="4 6" id="KW-0479">Metal-binding</keyword>
<dbReference type="CDD" id="cd01086">
    <property type="entry name" value="MetAP1"/>
    <property type="match status" value="1"/>
</dbReference>
<dbReference type="PANTHER" id="PTHR43330">
    <property type="entry name" value="METHIONINE AMINOPEPTIDASE"/>
    <property type="match status" value="1"/>
</dbReference>
<protein>
    <recommendedName>
        <fullName evidence="6 7">Methionine aminopeptidase</fullName>
        <shortName evidence="6">MAP</shortName>
        <shortName evidence="6">MetAP</shortName>
        <ecNumber evidence="6 7">3.4.11.18</ecNumber>
    </recommendedName>
    <alternativeName>
        <fullName evidence="6">Peptidase M</fullName>
    </alternativeName>
</protein>
<dbReference type="PATRIC" id="fig|1619100.3.peg.715"/>
<comment type="function">
    <text evidence="1 6">Removes the N-terminal methionine from nascent proteins. The N-terminal methionine is often cleaved when the second residue in the primary sequence is small and uncharged (Met-Ala-, Cys, Gly, Pro, Ser, Thr, or Val). Requires deformylation of the N(alpha)-formylated initiator methionine before it can be hydrolyzed.</text>
</comment>
<feature type="binding site" evidence="6">
    <location>
        <position position="74"/>
    </location>
    <ligand>
        <name>substrate</name>
    </ligand>
</feature>
<evidence type="ECO:0000259" key="8">
    <source>
        <dbReference type="Pfam" id="PF00557"/>
    </source>
</evidence>
<dbReference type="InterPro" id="IPR002467">
    <property type="entry name" value="Pept_M24A_MAP1"/>
</dbReference>
<organism evidence="9 10">
    <name type="scientific">candidate division WS6 bacterium GW2011_GWF2_39_15</name>
    <dbReference type="NCBI Taxonomy" id="1619100"/>
    <lineage>
        <taxon>Bacteria</taxon>
        <taxon>Candidatus Dojkabacteria</taxon>
    </lineage>
</organism>
<feature type="binding site" evidence="6">
    <location>
        <position position="172"/>
    </location>
    <ligand>
        <name>substrate</name>
    </ligand>
</feature>
<gene>
    <name evidence="6" type="primary">map</name>
    <name evidence="9" type="ORF">UT34_C0002G0168</name>
</gene>
<dbReference type="HAMAP" id="MF_01974">
    <property type="entry name" value="MetAP_1"/>
    <property type="match status" value="1"/>
</dbReference>
<dbReference type="GO" id="GO:0070006">
    <property type="term" value="F:metalloaminopeptidase activity"/>
    <property type="evidence" value="ECO:0007669"/>
    <property type="project" value="UniProtKB-UniRule"/>
</dbReference>
<dbReference type="GO" id="GO:0006508">
    <property type="term" value="P:proteolysis"/>
    <property type="evidence" value="ECO:0007669"/>
    <property type="project" value="UniProtKB-KW"/>
</dbReference>
<comment type="cofactor">
    <cofactor evidence="6">
        <name>Co(2+)</name>
        <dbReference type="ChEBI" id="CHEBI:48828"/>
    </cofactor>
    <cofactor evidence="6">
        <name>Zn(2+)</name>
        <dbReference type="ChEBI" id="CHEBI:29105"/>
    </cofactor>
    <cofactor evidence="6">
        <name>Mn(2+)</name>
        <dbReference type="ChEBI" id="CHEBI:29035"/>
    </cofactor>
    <cofactor evidence="6">
        <name>Fe(2+)</name>
        <dbReference type="ChEBI" id="CHEBI:29033"/>
    </cofactor>
    <text evidence="6">Binds 2 divalent metal cations per subunit. Has a high-affinity and a low affinity metal-binding site. The true nature of the physiological cofactor is under debate. The enzyme is active with cobalt, zinc, manganese or divalent iron ions. Most likely, methionine aminopeptidases function as mononuclear Fe(2+)-metalloproteases under physiological conditions, and the catalytically relevant metal-binding site has been assigned to the histidine-containing high-affinity site.</text>
</comment>
<dbReference type="InterPro" id="IPR001714">
    <property type="entry name" value="Pept_M24_MAP"/>
</dbReference>
<name>A0A0G0MYQ6_9BACT</name>
<evidence type="ECO:0000256" key="7">
    <source>
        <dbReference type="RuleBase" id="RU003653"/>
    </source>
</evidence>
<evidence type="ECO:0000256" key="5">
    <source>
        <dbReference type="ARBA" id="ARBA00022801"/>
    </source>
</evidence>
<evidence type="ECO:0000313" key="9">
    <source>
        <dbReference type="EMBL" id="KKR05661.1"/>
    </source>
</evidence>
<dbReference type="Pfam" id="PF00557">
    <property type="entry name" value="Peptidase_M24"/>
    <property type="match status" value="1"/>
</dbReference>
<dbReference type="SUPFAM" id="SSF55920">
    <property type="entry name" value="Creatinase/aminopeptidase"/>
    <property type="match status" value="1"/>
</dbReference>
<comment type="caution">
    <text evidence="9">The sequence shown here is derived from an EMBL/GenBank/DDBJ whole genome shotgun (WGS) entry which is preliminary data.</text>
</comment>
<accession>A0A0G0MYQ6</accession>
<feature type="domain" description="Peptidase M24" evidence="8">
    <location>
        <begin position="8"/>
        <end position="236"/>
    </location>
</feature>
<feature type="binding site" evidence="6">
    <location>
        <position position="102"/>
    </location>
    <ligand>
        <name>a divalent metal cation</name>
        <dbReference type="ChEBI" id="CHEBI:60240"/>
        <label>1</label>
    </ligand>
</feature>
<dbReference type="NCBIfam" id="TIGR00500">
    <property type="entry name" value="met_pdase_I"/>
    <property type="match status" value="1"/>
</dbReference>
<evidence type="ECO:0000256" key="3">
    <source>
        <dbReference type="ARBA" id="ARBA00022670"/>
    </source>
</evidence>
<evidence type="ECO:0000313" key="10">
    <source>
        <dbReference type="Proteomes" id="UP000034799"/>
    </source>
</evidence>
<feature type="binding site" evidence="6">
    <location>
        <position position="165"/>
    </location>
    <ligand>
        <name>a divalent metal cation</name>
        <dbReference type="ChEBI" id="CHEBI:60240"/>
        <label>2</label>
        <note>catalytic</note>
    </ligand>
</feature>
<feature type="binding site" evidence="6">
    <location>
        <position position="102"/>
    </location>
    <ligand>
        <name>a divalent metal cation</name>
        <dbReference type="ChEBI" id="CHEBI:60240"/>
        <label>2</label>
        <note>catalytic</note>
    </ligand>
</feature>
<reference evidence="9 10" key="1">
    <citation type="journal article" date="2015" name="Nature">
        <title>rRNA introns, odd ribosomes, and small enigmatic genomes across a large radiation of phyla.</title>
        <authorList>
            <person name="Brown C.T."/>
            <person name="Hug L.A."/>
            <person name="Thomas B.C."/>
            <person name="Sharon I."/>
            <person name="Castelle C.J."/>
            <person name="Singh A."/>
            <person name="Wilkins M.J."/>
            <person name="Williams K.H."/>
            <person name="Banfield J.F."/>
        </authorList>
    </citation>
    <scope>NUCLEOTIDE SEQUENCE [LARGE SCALE GENOMIC DNA]</scope>
</reference>
<dbReference type="AlphaFoldDB" id="A0A0G0MYQ6"/>
<proteinExistence type="inferred from homology"/>
<evidence type="ECO:0000256" key="4">
    <source>
        <dbReference type="ARBA" id="ARBA00022723"/>
    </source>
</evidence>
<dbReference type="InterPro" id="IPR000994">
    <property type="entry name" value="Pept_M24"/>
</dbReference>
<comment type="catalytic activity">
    <reaction evidence="6 7">
        <text>Release of N-terminal amino acids, preferentially methionine, from peptides and arylamides.</text>
        <dbReference type="EC" id="3.4.11.18"/>
    </reaction>
</comment>
<sequence length="245" mass="26793">MNDKIKIKKMQEAADILSLILQEVAATAQEGVNLLELEELADTLCTQYKVKPAFKKYQGYPSSVCLGLNDIVVHGIPFDYELVDGDILSIDMGVKHRGVFSDCAVTVMIGDVSPEARKFVETTKQAVLNAIAQAKPGNTIGDIGNAIQTTVEKEGYSPVEEMVGHGIGYELHEMPYIPGIGKKGEGEKLYKGQTIAIEAIINQGSREIFISAEDGWTSFTKDGMLSALFEHTVVVDDNPRILTKW</sequence>
<dbReference type="EMBL" id="LBWK01000002">
    <property type="protein sequence ID" value="KKR05661.1"/>
    <property type="molecule type" value="Genomic_DNA"/>
</dbReference>
<keyword evidence="2 6" id="KW-0031">Aminopeptidase</keyword>
<dbReference type="PRINTS" id="PR00599">
    <property type="entry name" value="MAPEPTIDASE"/>
</dbReference>
<dbReference type="EC" id="3.4.11.18" evidence="6 7"/>
<dbReference type="GO" id="GO:0004239">
    <property type="term" value="F:initiator methionyl aminopeptidase activity"/>
    <property type="evidence" value="ECO:0007669"/>
    <property type="project" value="UniProtKB-UniRule"/>
</dbReference>
<feature type="binding site" evidence="6">
    <location>
        <position position="230"/>
    </location>
    <ligand>
        <name>a divalent metal cation</name>
        <dbReference type="ChEBI" id="CHEBI:60240"/>
        <label>1</label>
    </ligand>
</feature>
<keyword evidence="5 6" id="KW-0378">Hydrolase</keyword>
<feature type="binding site" evidence="6">
    <location>
        <position position="230"/>
    </location>
    <ligand>
        <name>a divalent metal cation</name>
        <dbReference type="ChEBI" id="CHEBI:60240"/>
        <label>2</label>
        <note>catalytic</note>
    </ligand>
</feature>
<comment type="similarity">
    <text evidence="6">Belongs to the peptidase M24A family. Methionine aminopeptidase type 1 subfamily.</text>
</comment>
<evidence type="ECO:0000256" key="1">
    <source>
        <dbReference type="ARBA" id="ARBA00002521"/>
    </source>
</evidence>
<evidence type="ECO:0000256" key="2">
    <source>
        <dbReference type="ARBA" id="ARBA00022438"/>
    </source>
</evidence>
<comment type="subunit">
    <text evidence="6">Monomer.</text>
</comment>
<keyword evidence="3 6" id="KW-0645">Protease</keyword>
<dbReference type="InterPro" id="IPR036005">
    <property type="entry name" value="Creatinase/aminopeptidase-like"/>
</dbReference>
<evidence type="ECO:0000256" key="6">
    <source>
        <dbReference type="HAMAP-Rule" id="MF_01974"/>
    </source>
</evidence>
<dbReference type="PANTHER" id="PTHR43330:SF27">
    <property type="entry name" value="METHIONINE AMINOPEPTIDASE"/>
    <property type="match status" value="1"/>
</dbReference>
<feature type="binding site" evidence="6">
    <location>
        <position position="198"/>
    </location>
    <ligand>
        <name>a divalent metal cation</name>
        <dbReference type="ChEBI" id="CHEBI:60240"/>
        <label>2</label>
        <note>catalytic</note>
    </ligand>
</feature>
<dbReference type="GO" id="GO:0046872">
    <property type="term" value="F:metal ion binding"/>
    <property type="evidence" value="ECO:0007669"/>
    <property type="project" value="UniProtKB-UniRule"/>
</dbReference>